<evidence type="ECO:0000313" key="2">
    <source>
        <dbReference type="WBParaSite" id="RSKR_0001087300.1"/>
    </source>
</evidence>
<dbReference type="Proteomes" id="UP000095286">
    <property type="component" value="Unplaced"/>
</dbReference>
<proteinExistence type="predicted"/>
<dbReference type="WBParaSite" id="RSKR_0001087300.1">
    <property type="protein sequence ID" value="RSKR_0001087300.1"/>
    <property type="gene ID" value="RSKR_0001087300"/>
</dbReference>
<organism evidence="1 2">
    <name type="scientific">Rhabditophanes sp. KR3021</name>
    <dbReference type="NCBI Taxonomy" id="114890"/>
    <lineage>
        <taxon>Eukaryota</taxon>
        <taxon>Metazoa</taxon>
        <taxon>Ecdysozoa</taxon>
        <taxon>Nematoda</taxon>
        <taxon>Chromadorea</taxon>
        <taxon>Rhabditida</taxon>
        <taxon>Tylenchina</taxon>
        <taxon>Panagrolaimomorpha</taxon>
        <taxon>Strongyloidoidea</taxon>
        <taxon>Alloionematidae</taxon>
        <taxon>Rhabditophanes</taxon>
    </lineage>
</organism>
<accession>A0AC35UFV6</accession>
<evidence type="ECO:0000313" key="1">
    <source>
        <dbReference type="Proteomes" id="UP000095286"/>
    </source>
</evidence>
<protein>
    <submittedName>
        <fullName evidence="2">Uncharacterized protein</fullName>
    </submittedName>
</protein>
<sequence>MTILMNSSSSDIIKLQGIVHNISAMPNFDQVGILLENPLILNKSSKHICLSWMPLFEDKHGNIAHIKYQLFRNNQIDMASIQTRSNNQYGDFLLDPVTYDQFIVGANYKIVVHFYGPDGKLLMIGQLKFKAKYSFHEISRLYQKASLSWGQLDFNRDIIRMLYTFTNVTFEPLDGEEEAHYRVMIPQKNCLNGMFKNPILEEISGIVVQTRRQPRGEETIRFDIHPEHILNFRLYNYYFCDWLCNGIGEEHCAVIIASAKGTATDIKCKNTLQQLGAINYFFGIVWDEFNDDFLHYLCNQSNKFIIVHTNKLPTTLENIPPGALPNLPIEQTKVGTHFIENECDLCQIHTQAF</sequence>
<reference evidence="2" key="1">
    <citation type="submission" date="2016-11" db="UniProtKB">
        <authorList>
            <consortium name="WormBaseParasite"/>
        </authorList>
    </citation>
    <scope>IDENTIFICATION</scope>
    <source>
        <strain evidence="2">KR3021</strain>
    </source>
</reference>
<name>A0AC35UFV6_9BILA</name>